<keyword evidence="4 11" id="KW-1133">Transmembrane helix</keyword>
<evidence type="ECO:0000256" key="4">
    <source>
        <dbReference type="ARBA" id="ARBA00022989"/>
    </source>
</evidence>
<evidence type="ECO:0000313" key="14">
    <source>
        <dbReference type="Proteomes" id="UP001108240"/>
    </source>
</evidence>
<protein>
    <submittedName>
        <fullName evidence="13">Interleukin 6 receptor</fullName>
    </submittedName>
</protein>
<evidence type="ECO:0000256" key="3">
    <source>
        <dbReference type="ARBA" id="ARBA00022729"/>
    </source>
</evidence>
<evidence type="ECO:0000256" key="5">
    <source>
        <dbReference type="ARBA" id="ARBA00023136"/>
    </source>
</evidence>
<evidence type="ECO:0000256" key="8">
    <source>
        <dbReference type="ARBA" id="ARBA00023180"/>
    </source>
</evidence>
<keyword evidence="9" id="KW-0393">Immunoglobulin domain</keyword>
<comment type="subcellular location">
    <subcellularLocation>
        <location evidence="1">Membrane</location>
        <topology evidence="1">Single-pass type I membrane protein</topology>
    </subcellularLocation>
</comment>
<dbReference type="InterPro" id="IPR013783">
    <property type="entry name" value="Ig-like_fold"/>
</dbReference>
<name>A0A8C1CAW7_CYPCA</name>
<feature type="domain" description="Fibronectin type-III" evidence="12">
    <location>
        <begin position="378"/>
        <end position="481"/>
    </location>
</feature>
<evidence type="ECO:0000256" key="6">
    <source>
        <dbReference type="ARBA" id="ARBA00023157"/>
    </source>
</evidence>
<dbReference type="SUPFAM" id="SSF48726">
    <property type="entry name" value="Immunoglobulin"/>
    <property type="match status" value="1"/>
</dbReference>
<organism evidence="13 14">
    <name type="scientific">Cyprinus carpio carpio</name>
    <dbReference type="NCBI Taxonomy" id="630221"/>
    <lineage>
        <taxon>Eukaryota</taxon>
        <taxon>Metazoa</taxon>
        <taxon>Chordata</taxon>
        <taxon>Craniata</taxon>
        <taxon>Vertebrata</taxon>
        <taxon>Euteleostomi</taxon>
        <taxon>Actinopterygii</taxon>
        <taxon>Neopterygii</taxon>
        <taxon>Teleostei</taxon>
        <taxon>Ostariophysi</taxon>
        <taxon>Cypriniformes</taxon>
        <taxon>Cyprinidae</taxon>
        <taxon>Cyprininae</taxon>
        <taxon>Cyprinus</taxon>
    </lineage>
</organism>
<evidence type="ECO:0000256" key="1">
    <source>
        <dbReference type="ARBA" id="ARBA00004479"/>
    </source>
</evidence>
<dbReference type="CDD" id="cd00063">
    <property type="entry name" value="FN3"/>
    <property type="match status" value="1"/>
</dbReference>
<dbReference type="GO" id="GO:0004896">
    <property type="term" value="F:cytokine receptor activity"/>
    <property type="evidence" value="ECO:0007669"/>
    <property type="project" value="InterPro"/>
</dbReference>
<feature type="region of interest" description="Disordered" evidence="10">
    <location>
        <begin position="588"/>
        <end position="607"/>
    </location>
</feature>
<evidence type="ECO:0000259" key="12">
    <source>
        <dbReference type="PROSITE" id="PS50853"/>
    </source>
</evidence>
<dbReference type="InterPro" id="IPR003530">
    <property type="entry name" value="Hematopoietin_rcpt_L_F3_CS"/>
</dbReference>
<dbReference type="PANTHER" id="PTHR23037">
    <property type="entry name" value="CYTOKINE RECEPTOR"/>
    <property type="match status" value="1"/>
</dbReference>
<keyword evidence="8" id="KW-0325">Glycoprotein</keyword>
<evidence type="ECO:0000256" key="9">
    <source>
        <dbReference type="ARBA" id="ARBA00023319"/>
    </source>
</evidence>
<dbReference type="Ensembl" id="ENSCCRT00000049832.2">
    <property type="protein sequence ID" value="ENSCCRP00000045970.2"/>
    <property type="gene ID" value="ENSCCRG00000080243.1"/>
</dbReference>
<sequence length="640" mass="72459">MYGLLSHFTCFCEALKLEFLLLFSTDDRQSTLGEISFIMWTRSTLKFLLGVLAAIKVQPAPEELCPRQEPLPGVLVLKLGSNVVFGCRGYITVDGVPLASASVMNKKYSKQREDITVSWTSQKGYANATQLTSMKGNAATGTYQKTNSAMHTKAIGDTTITVKPPVSIRKEQNTSRRVLRAVTQTTGQEEEVFGITMGTDFEQDDYEDYDYEEERSRVTRGIKKRTRWTLNGRQVHAGVERGGILRRPHLSLADAGNYSCYRGERLISTVRISVGVPPESPTVYCYRKFHTSKVRCDWTSKNPVTPRPLCYLLLIRGLFGNATQIPCSFSRSRCWCAFHVEEGDRALHAAKMCVSNTAGSAMSPYLRFKLHDIIKPDPPTDVKVRAVEGQKHMLKVSWSYPSSWKHGFYALHFQLRYRPQLKEQYQSVLIDDRMDKEVSWTIYDALPHIQYEVQLRAKDEFDGLWSDWTDTVYAVTWTDPEMTTTSESITLEPVEMFPEDSEGSGEGPGVGEPEQENRGSEVIDGADDIEYATVWLYVSCVFGLCFLVVSTMLIVCVLRNRLHFMSKIGKQTLPFAFFLHSPRPVPAPVHSEQLPEEGKSLMSPPKHSQQDFLPVQQEVLEGIHLHNIDYFLSPGIDRHE</sequence>
<dbReference type="OMA" id="QVIWISA"/>
<dbReference type="InterPro" id="IPR036179">
    <property type="entry name" value="Ig-like_dom_sf"/>
</dbReference>
<dbReference type="Pfam" id="PF09240">
    <property type="entry name" value="IL6Ra-bind"/>
    <property type="match status" value="1"/>
</dbReference>
<dbReference type="GO" id="GO:0009897">
    <property type="term" value="C:external side of plasma membrane"/>
    <property type="evidence" value="ECO:0007669"/>
    <property type="project" value="TreeGrafter"/>
</dbReference>
<accession>A0A8C1CAW7</accession>
<dbReference type="GO" id="GO:0016064">
    <property type="term" value="P:immunoglobulin mediated immune response"/>
    <property type="evidence" value="ECO:0007669"/>
    <property type="project" value="TreeGrafter"/>
</dbReference>
<dbReference type="PROSITE" id="PS01354">
    <property type="entry name" value="HEMATOPO_REC_L_F3"/>
    <property type="match status" value="1"/>
</dbReference>
<dbReference type="InterPro" id="IPR003961">
    <property type="entry name" value="FN3_dom"/>
</dbReference>
<reference evidence="13" key="1">
    <citation type="submission" date="2025-08" db="UniProtKB">
        <authorList>
            <consortium name="Ensembl"/>
        </authorList>
    </citation>
    <scope>IDENTIFICATION</scope>
</reference>
<dbReference type="Proteomes" id="UP001108240">
    <property type="component" value="Unplaced"/>
</dbReference>
<keyword evidence="2 11" id="KW-0812">Transmembrane</keyword>
<keyword evidence="6" id="KW-1015">Disulfide bond</keyword>
<evidence type="ECO:0000256" key="10">
    <source>
        <dbReference type="SAM" id="MobiDB-lite"/>
    </source>
</evidence>
<keyword evidence="3" id="KW-0732">Signal</keyword>
<dbReference type="PANTHER" id="PTHR23037:SF22">
    <property type="entry name" value="CYTOKINE RECEPTOR COMMON SUBUNIT BETA"/>
    <property type="match status" value="1"/>
</dbReference>
<dbReference type="Gene3D" id="2.60.40.10">
    <property type="entry name" value="Immunoglobulins"/>
    <property type="match status" value="2"/>
</dbReference>
<dbReference type="PROSITE" id="PS50853">
    <property type="entry name" value="FN3"/>
    <property type="match status" value="1"/>
</dbReference>
<dbReference type="AlphaFoldDB" id="A0A8C1CAW7"/>
<keyword evidence="5 11" id="KW-0472">Membrane</keyword>
<reference evidence="13" key="2">
    <citation type="submission" date="2025-09" db="UniProtKB">
        <authorList>
            <consortium name="Ensembl"/>
        </authorList>
    </citation>
    <scope>IDENTIFICATION</scope>
</reference>
<feature type="region of interest" description="Disordered" evidence="10">
    <location>
        <begin position="497"/>
        <end position="518"/>
    </location>
</feature>
<evidence type="ECO:0000256" key="7">
    <source>
        <dbReference type="ARBA" id="ARBA00023170"/>
    </source>
</evidence>
<dbReference type="SUPFAM" id="SSF49265">
    <property type="entry name" value="Fibronectin type III"/>
    <property type="match status" value="2"/>
</dbReference>
<proteinExistence type="predicted"/>
<dbReference type="InterPro" id="IPR036116">
    <property type="entry name" value="FN3_sf"/>
</dbReference>
<keyword evidence="7" id="KW-0675">Receptor</keyword>
<feature type="transmembrane region" description="Helical" evidence="11">
    <location>
        <begin position="534"/>
        <end position="558"/>
    </location>
</feature>
<dbReference type="SMART" id="SM00060">
    <property type="entry name" value="FN3"/>
    <property type="match status" value="1"/>
</dbReference>
<dbReference type="GeneTree" id="ENSGT00940000165521"/>
<evidence type="ECO:0000256" key="11">
    <source>
        <dbReference type="SAM" id="Phobius"/>
    </source>
</evidence>
<evidence type="ECO:0000313" key="13">
    <source>
        <dbReference type="Ensembl" id="ENSCCRP00000045970.2"/>
    </source>
</evidence>
<evidence type="ECO:0000256" key="2">
    <source>
        <dbReference type="ARBA" id="ARBA00022692"/>
    </source>
</evidence>
<dbReference type="InterPro" id="IPR015321">
    <property type="entry name" value="TypeI_recpt_CBD"/>
</dbReference>
<keyword evidence="14" id="KW-1185">Reference proteome</keyword>